<dbReference type="SMR" id="B4IWY4"/>
<dbReference type="PhylomeDB" id="B4IWY4"/>
<protein>
    <submittedName>
        <fullName evidence="1">GH16832</fullName>
    </submittedName>
</protein>
<gene>
    <name evidence="1" type="primary">Dgri\GH16832</name>
    <name evidence="1" type="ORF">Dgri_GH16832</name>
</gene>
<dbReference type="STRING" id="7222.B4IWY4"/>
<dbReference type="OrthoDB" id="10261384at2759"/>
<dbReference type="EMBL" id="CH916366">
    <property type="protein sequence ID" value="EDV97385.1"/>
    <property type="molecule type" value="Genomic_DNA"/>
</dbReference>
<dbReference type="PANTHER" id="PTHR14659">
    <property type="entry name" value="ALPHA- AND GAMMA-ADAPTIN-BINDING PROTEIN P34"/>
    <property type="match status" value="1"/>
</dbReference>
<reference evidence="1 2" key="1">
    <citation type="journal article" date="2007" name="Nature">
        <title>Evolution of genes and genomes on the Drosophila phylogeny.</title>
        <authorList>
            <consortium name="Drosophila 12 Genomes Consortium"/>
            <person name="Clark A.G."/>
            <person name="Eisen M.B."/>
            <person name="Smith D.R."/>
            <person name="Bergman C.M."/>
            <person name="Oliver B."/>
            <person name="Markow T.A."/>
            <person name="Kaufman T.C."/>
            <person name="Kellis M."/>
            <person name="Gelbart W."/>
            <person name="Iyer V.N."/>
            <person name="Pollard D.A."/>
            <person name="Sackton T.B."/>
            <person name="Larracuente A.M."/>
            <person name="Singh N.D."/>
            <person name="Abad J.P."/>
            <person name="Abt D.N."/>
            <person name="Adryan B."/>
            <person name="Aguade M."/>
            <person name="Akashi H."/>
            <person name="Anderson W.W."/>
            <person name="Aquadro C.F."/>
            <person name="Ardell D.H."/>
            <person name="Arguello R."/>
            <person name="Artieri C.G."/>
            <person name="Barbash D.A."/>
            <person name="Barker D."/>
            <person name="Barsanti P."/>
            <person name="Batterham P."/>
            <person name="Batzoglou S."/>
            <person name="Begun D."/>
            <person name="Bhutkar A."/>
            <person name="Blanco E."/>
            <person name="Bosak S.A."/>
            <person name="Bradley R.K."/>
            <person name="Brand A.D."/>
            <person name="Brent M.R."/>
            <person name="Brooks A.N."/>
            <person name="Brown R.H."/>
            <person name="Butlin R.K."/>
            <person name="Caggese C."/>
            <person name="Calvi B.R."/>
            <person name="Bernardo de Carvalho A."/>
            <person name="Caspi A."/>
            <person name="Castrezana S."/>
            <person name="Celniker S.E."/>
            <person name="Chang J.L."/>
            <person name="Chapple C."/>
            <person name="Chatterji S."/>
            <person name="Chinwalla A."/>
            <person name="Civetta A."/>
            <person name="Clifton S.W."/>
            <person name="Comeron J.M."/>
            <person name="Costello J.C."/>
            <person name="Coyne J.A."/>
            <person name="Daub J."/>
            <person name="David R.G."/>
            <person name="Delcher A.L."/>
            <person name="Delehaunty K."/>
            <person name="Do C.B."/>
            <person name="Ebling H."/>
            <person name="Edwards K."/>
            <person name="Eickbush T."/>
            <person name="Evans J.D."/>
            <person name="Filipski A."/>
            <person name="Findeiss S."/>
            <person name="Freyhult E."/>
            <person name="Fulton L."/>
            <person name="Fulton R."/>
            <person name="Garcia A.C."/>
            <person name="Gardiner A."/>
            <person name="Garfield D.A."/>
            <person name="Garvin B.E."/>
            <person name="Gibson G."/>
            <person name="Gilbert D."/>
            <person name="Gnerre S."/>
            <person name="Godfrey J."/>
            <person name="Good R."/>
            <person name="Gotea V."/>
            <person name="Gravely B."/>
            <person name="Greenberg A.J."/>
            <person name="Griffiths-Jones S."/>
            <person name="Gross S."/>
            <person name="Guigo R."/>
            <person name="Gustafson E.A."/>
            <person name="Haerty W."/>
            <person name="Hahn M.W."/>
            <person name="Halligan D.L."/>
            <person name="Halpern A.L."/>
            <person name="Halter G.M."/>
            <person name="Han M.V."/>
            <person name="Heger A."/>
            <person name="Hillier L."/>
            <person name="Hinrichs A.S."/>
            <person name="Holmes I."/>
            <person name="Hoskins R.A."/>
            <person name="Hubisz M.J."/>
            <person name="Hultmark D."/>
            <person name="Huntley M.A."/>
            <person name="Jaffe D.B."/>
            <person name="Jagadeeshan S."/>
            <person name="Jeck W.R."/>
            <person name="Johnson J."/>
            <person name="Jones C.D."/>
            <person name="Jordan W.C."/>
            <person name="Karpen G.H."/>
            <person name="Kataoka E."/>
            <person name="Keightley P.D."/>
            <person name="Kheradpour P."/>
            <person name="Kirkness E.F."/>
            <person name="Koerich L.B."/>
            <person name="Kristiansen K."/>
            <person name="Kudrna D."/>
            <person name="Kulathinal R.J."/>
            <person name="Kumar S."/>
            <person name="Kwok R."/>
            <person name="Lander E."/>
            <person name="Langley C.H."/>
            <person name="Lapoint R."/>
            <person name="Lazzaro B.P."/>
            <person name="Lee S.J."/>
            <person name="Levesque L."/>
            <person name="Li R."/>
            <person name="Lin C.F."/>
            <person name="Lin M.F."/>
            <person name="Lindblad-Toh K."/>
            <person name="Llopart A."/>
            <person name="Long M."/>
            <person name="Low L."/>
            <person name="Lozovsky E."/>
            <person name="Lu J."/>
            <person name="Luo M."/>
            <person name="Machado C.A."/>
            <person name="Makalowski W."/>
            <person name="Marzo M."/>
            <person name="Matsuda M."/>
            <person name="Matzkin L."/>
            <person name="McAllister B."/>
            <person name="McBride C.S."/>
            <person name="McKernan B."/>
            <person name="McKernan K."/>
            <person name="Mendez-Lago M."/>
            <person name="Minx P."/>
            <person name="Mollenhauer M.U."/>
            <person name="Montooth K."/>
            <person name="Mount S.M."/>
            <person name="Mu X."/>
            <person name="Myers E."/>
            <person name="Negre B."/>
            <person name="Newfeld S."/>
            <person name="Nielsen R."/>
            <person name="Noor M.A."/>
            <person name="O'Grady P."/>
            <person name="Pachter L."/>
            <person name="Papaceit M."/>
            <person name="Parisi M.J."/>
            <person name="Parisi M."/>
            <person name="Parts L."/>
            <person name="Pedersen J.S."/>
            <person name="Pesole G."/>
            <person name="Phillippy A.M."/>
            <person name="Ponting C.P."/>
            <person name="Pop M."/>
            <person name="Porcelli D."/>
            <person name="Powell J.R."/>
            <person name="Prohaska S."/>
            <person name="Pruitt K."/>
            <person name="Puig M."/>
            <person name="Quesneville H."/>
            <person name="Ram K.R."/>
            <person name="Rand D."/>
            <person name="Rasmussen M.D."/>
            <person name="Reed L.K."/>
            <person name="Reenan R."/>
            <person name="Reily A."/>
            <person name="Remington K.A."/>
            <person name="Rieger T.T."/>
            <person name="Ritchie M.G."/>
            <person name="Robin C."/>
            <person name="Rogers Y.H."/>
            <person name="Rohde C."/>
            <person name="Rozas J."/>
            <person name="Rubenfield M.J."/>
            <person name="Ruiz A."/>
            <person name="Russo S."/>
            <person name="Salzberg S.L."/>
            <person name="Sanchez-Gracia A."/>
            <person name="Saranga D.J."/>
            <person name="Sato H."/>
            <person name="Schaeffer S.W."/>
            <person name="Schatz M.C."/>
            <person name="Schlenke T."/>
            <person name="Schwartz R."/>
            <person name="Segarra C."/>
            <person name="Singh R.S."/>
            <person name="Sirot L."/>
            <person name="Sirota M."/>
            <person name="Sisneros N.B."/>
            <person name="Smith C.D."/>
            <person name="Smith T.F."/>
            <person name="Spieth J."/>
            <person name="Stage D.E."/>
            <person name="Stark A."/>
            <person name="Stephan W."/>
            <person name="Strausberg R.L."/>
            <person name="Strempel S."/>
            <person name="Sturgill D."/>
            <person name="Sutton G."/>
            <person name="Sutton G.G."/>
            <person name="Tao W."/>
            <person name="Teichmann S."/>
            <person name="Tobari Y.N."/>
            <person name="Tomimura Y."/>
            <person name="Tsolas J.M."/>
            <person name="Valente V.L."/>
            <person name="Venter E."/>
            <person name="Venter J.C."/>
            <person name="Vicario S."/>
            <person name="Vieira F.G."/>
            <person name="Vilella A.J."/>
            <person name="Villasante A."/>
            <person name="Walenz B."/>
            <person name="Wang J."/>
            <person name="Wasserman M."/>
            <person name="Watts T."/>
            <person name="Wilson D."/>
            <person name="Wilson R.K."/>
            <person name="Wing R.A."/>
            <person name="Wolfner M.F."/>
            <person name="Wong A."/>
            <person name="Wong G.K."/>
            <person name="Wu C.I."/>
            <person name="Wu G."/>
            <person name="Yamamoto D."/>
            <person name="Yang H.P."/>
            <person name="Yang S.P."/>
            <person name="Yorke J.A."/>
            <person name="Yoshida K."/>
            <person name="Zdobnov E."/>
            <person name="Zhang P."/>
            <person name="Zhang Y."/>
            <person name="Zimin A.V."/>
            <person name="Baldwin J."/>
            <person name="Abdouelleil A."/>
            <person name="Abdulkadir J."/>
            <person name="Abebe A."/>
            <person name="Abera B."/>
            <person name="Abreu J."/>
            <person name="Acer S.C."/>
            <person name="Aftuck L."/>
            <person name="Alexander A."/>
            <person name="An P."/>
            <person name="Anderson E."/>
            <person name="Anderson S."/>
            <person name="Arachi H."/>
            <person name="Azer M."/>
            <person name="Bachantsang P."/>
            <person name="Barry A."/>
            <person name="Bayul T."/>
            <person name="Berlin A."/>
            <person name="Bessette D."/>
            <person name="Bloom T."/>
            <person name="Blye J."/>
            <person name="Boguslavskiy L."/>
            <person name="Bonnet C."/>
            <person name="Boukhgalter B."/>
            <person name="Bourzgui I."/>
            <person name="Brown A."/>
            <person name="Cahill P."/>
            <person name="Channer S."/>
            <person name="Cheshatsang Y."/>
            <person name="Chuda L."/>
            <person name="Citroen M."/>
            <person name="Collymore A."/>
            <person name="Cooke P."/>
            <person name="Costello M."/>
            <person name="D'Aco K."/>
            <person name="Daza R."/>
            <person name="De Haan G."/>
            <person name="DeGray S."/>
            <person name="DeMaso C."/>
            <person name="Dhargay N."/>
            <person name="Dooley K."/>
            <person name="Dooley E."/>
            <person name="Doricent M."/>
            <person name="Dorje P."/>
            <person name="Dorjee K."/>
            <person name="Dupes A."/>
            <person name="Elong R."/>
            <person name="Falk J."/>
            <person name="Farina A."/>
            <person name="Faro S."/>
            <person name="Ferguson D."/>
            <person name="Fisher S."/>
            <person name="Foley C.D."/>
            <person name="Franke A."/>
            <person name="Friedrich D."/>
            <person name="Gadbois L."/>
            <person name="Gearin G."/>
            <person name="Gearin C.R."/>
            <person name="Giannoukos G."/>
            <person name="Goode T."/>
            <person name="Graham J."/>
            <person name="Grandbois E."/>
            <person name="Grewal S."/>
            <person name="Gyaltsen K."/>
            <person name="Hafez N."/>
            <person name="Hagos B."/>
            <person name="Hall J."/>
            <person name="Henson C."/>
            <person name="Hollinger A."/>
            <person name="Honan T."/>
            <person name="Huard M.D."/>
            <person name="Hughes L."/>
            <person name="Hurhula B."/>
            <person name="Husby M.E."/>
            <person name="Kamat A."/>
            <person name="Kanga B."/>
            <person name="Kashin S."/>
            <person name="Khazanovich D."/>
            <person name="Kisner P."/>
            <person name="Lance K."/>
            <person name="Lara M."/>
            <person name="Lee W."/>
            <person name="Lennon N."/>
            <person name="Letendre F."/>
            <person name="LeVine R."/>
            <person name="Lipovsky A."/>
            <person name="Liu X."/>
            <person name="Liu J."/>
            <person name="Liu S."/>
            <person name="Lokyitsang T."/>
            <person name="Lokyitsang Y."/>
            <person name="Lubonja R."/>
            <person name="Lui A."/>
            <person name="MacDonald P."/>
            <person name="Magnisalis V."/>
            <person name="Maru K."/>
            <person name="Matthews C."/>
            <person name="McCusker W."/>
            <person name="McDonough S."/>
            <person name="Mehta T."/>
            <person name="Meldrim J."/>
            <person name="Meneus L."/>
            <person name="Mihai O."/>
            <person name="Mihalev A."/>
            <person name="Mihova T."/>
            <person name="Mittelman R."/>
            <person name="Mlenga V."/>
            <person name="Montmayeur A."/>
            <person name="Mulrain L."/>
            <person name="Navidi A."/>
            <person name="Naylor J."/>
            <person name="Negash T."/>
            <person name="Nguyen T."/>
            <person name="Nguyen N."/>
            <person name="Nicol R."/>
            <person name="Norbu C."/>
            <person name="Norbu N."/>
            <person name="Novod N."/>
            <person name="O'Neill B."/>
            <person name="Osman S."/>
            <person name="Markiewicz E."/>
            <person name="Oyono O.L."/>
            <person name="Patti C."/>
            <person name="Phunkhang P."/>
            <person name="Pierre F."/>
            <person name="Priest M."/>
            <person name="Raghuraman S."/>
            <person name="Rege F."/>
            <person name="Reyes R."/>
            <person name="Rise C."/>
            <person name="Rogov P."/>
            <person name="Ross K."/>
            <person name="Ryan E."/>
            <person name="Settipalli S."/>
            <person name="Shea T."/>
            <person name="Sherpa N."/>
            <person name="Shi L."/>
            <person name="Shih D."/>
            <person name="Sparrow T."/>
            <person name="Spaulding J."/>
            <person name="Stalker J."/>
            <person name="Stange-Thomann N."/>
            <person name="Stavropoulos S."/>
            <person name="Stone C."/>
            <person name="Strader C."/>
            <person name="Tesfaye S."/>
            <person name="Thomson T."/>
            <person name="Thoulutsang Y."/>
            <person name="Thoulutsang D."/>
            <person name="Topham K."/>
            <person name="Topping I."/>
            <person name="Tsamla T."/>
            <person name="Vassiliev H."/>
            <person name="Vo A."/>
            <person name="Wangchuk T."/>
            <person name="Wangdi T."/>
            <person name="Weiand M."/>
            <person name="Wilkinson J."/>
            <person name="Wilson A."/>
            <person name="Yadav S."/>
            <person name="Young G."/>
            <person name="Yu Q."/>
            <person name="Zembek L."/>
            <person name="Zhong D."/>
            <person name="Zimmer A."/>
            <person name="Zwirko Z."/>
            <person name="Jaffe D.B."/>
            <person name="Alvarez P."/>
            <person name="Brockman W."/>
            <person name="Butler J."/>
            <person name="Chin C."/>
            <person name="Gnerre S."/>
            <person name="Grabherr M."/>
            <person name="Kleber M."/>
            <person name="Mauceli E."/>
            <person name="MacCallum I."/>
        </authorList>
    </citation>
    <scope>NUCLEOTIDE SEQUENCE [LARGE SCALE GENOMIC DNA]</scope>
    <source>
        <strain evidence="2">Tucson 15287-2541.00</strain>
    </source>
</reference>
<dbReference type="AlphaFoldDB" id="B4IWY4"/>
<organism evidence="2">
    <name type="scientific">Drosophila grimshawi</name>
    <name type="common">Hawaiian fruit fly</name>
    <name type="synonym">Idiomyia grimshawi</name>
    <dbReference type="NCBI Taxonomy" id="7222"/>
    <lineage>
        <taxon>Eukaryota</taxon>
        <taxon>Metazoa</taxon>
        <taxon>Ecdysozoa</taxon>
        <taxon>Arthropoda</taxon>
        <taxon>Hexapoda</taxon>
        <taxon>Insecta</taxon>
        <taxon>Pterygota</taxon>
        <taxon>Neoptera</taxon>
        <taxon>Endopterygota</taxon>
        <taxon>Diptera</taxon>
        <taxon>Brachycera</taxon>
        <taxon>Muscomorpha</taxon>
        <taxon>Ephydroidea</taxon>
        <taxon>Drosophilidae</taxon>
        <taxon>Drosophila</taxon>
        <taxon>Hawaiian Drosophila</taxon>
    </lineage>
</organism>
<dbReference type="InParanoid" id="B4IWY4"/>
<evidence type="ECO:0000313" key="2">
    <source>
        <dbReference type="Proteomes" id="UP000001070"/>
    </source>
</evidence>
<dbReference type="Proteomes" id="UP000001070">
    <property type="component" value="Unassembled WGS sequence"/>
</dbReference>
<dbReference type="PANTHER" id="PTHR14659:SF1">
    <property type="entry name" value="ALPHA- AND GAMMA-ADAPTIN-BINDING PROTEIN P34"/>
    <property type="match status" value="1"/>
</dbReference>
<proteinExistence type="predicted"/>
<name>B4IWY4_DROGR</name>
<evidence type="ECO:0000313" key="1">
    <source>
        <dbReference type="EMBL" id="EDV97385.1"/>
    </source>
</evidence>
<sequence length="245" mass="27948">MNPCVLILSYGNLSATEIVENILTEMMQPKQFTCIAYESVNINYYKCDIRTKYYTTSISLIPFDGKYDRVPSEVRKTTEALIVYFDTQKRSFIQELLGINEFLIANEIQLGFLITSSFLDKPNELTFEEVKETAYIAFDVVALKQEDEDSEETVSETDKISYAEIIEGLSNYVWSNINIKPSSTSSRNYSNNGEELESQMNDFEKLLITAQSLRNDTSLTRDEILNKAEELAEAMSAILNDNDSD</sequence>
<dbReference type="InterPro" id="IPR019341">
    <property type="entry name" value="Alpha/Gamma-adaptin-bd_p34"/>
</dbReference>
<dbReference type="FunCoup" id="B4IWY4">
    <property type="interactions" value="289"/>
</dbReference>
<keyword evidence="2" id="KW-1185">Reference proteome</keyword>
<dbReference type="eggNOG" id="KOG4273">
    <property type="taxonomic scope" value="Eukaryota"/>
</dbReference>
<dbReference type="KEGG" id="dgr:6557124"/>
<accession>B4IWY4</accession>
<dbReference type="HOGENOM" id="CLU_1134577_0_0_1"/>
<dbReference type="OMA" id="ECSLNCY"/>